<dbReference type="Pfam" id="PF12004">
    <property type="entry name" value="DAB2P_C"/>
    <property type="match status" value="1"/>
</dbReference>
<feature type="domain" description="Ras-GEF" evidence="14">
    <location>
        <begin position="1423"/>
        <end position="1661"/>
    </location>
</feature>
<dbReference type="SUPFAM" id="SSF48366">
    <property type="entry name" value="Ras GEF"/>
    <property type="match status" value="1"/>
</dbReference>
<dbReference type="Gene3D" id="1.10.506.10">
    <property type="entry name" value="GTPase Activation - p120gap, domain 1"/>
    <property type="match status" value="2"/>
</dbReference>
<dbReference type="Gene3D" id="1.10.840.10">
    <property type="entry name" value="Ras guanine-nucleotide exchange factors catalytic domain"/>
    <property type="match status" value="1"/>
</dbReference>
<feature type="compositionally biased region" description="Polar residues" evidence="11">
    <location>
        <begin position="883"/>
        <end position="893"/>
    </location>
</feature>
<dbReference type="InterPro" id="IPR036964">
    <property type="entry name" value="RASGEF_cat_dom_sf"/>
</dbReference>
<dbReference type="PANTHER" id="PTHR10194:SF52">
    <property type="entry name" value="RAS GTPASE-ACTIVATING PROTEIN NGAP"/>
    <property type="match status" value="1"/>
</dbReference>
<feature type="compositionally biased region" description="Basic and acidic residues" evidence="11">
    <location>
        <begin position="347"/>
        <end position="363"/>
    </location>
</feature>
<proteinExistence type="predicted"/>
<feature type="compositionally biased region" description="Polar residues" evidence="11">
    <location>
        <begin position="290"/>
        <end position="309"/>
    </location>
</feature>
<evidence type="ECO:0000259" key="13">
    <source>
        <dbReference type="PROSITE" id="PS50004"/>
    </source>
</evidence>
<dbReference type="GO" id="GO:0005737">
    <property type="term" value="C:cytoplasm"/>
    <property type="evidence" value="ECO:0007669"/>
    <property type="project" value="UniProtKB-SubCell"/>
</dbReference>
<feature type="domain" description="PH" evidence="12">
    <location>
        <begin position="215"/>
        <end position="431"/>
    </location>
</feature>
<feature type="region of interest" description="Disordered" evidence="11">
    <location>
        <begin position="80"/>
        <end position="118"/>
    </location>
</feature>
<evidence type="ECO:0000256" key="1">
    <source>
        <dbReference type="ARBA" id="ARBA00004236"/>
    </source>
</evidence>
<keyword evidence="3" id="KW-0343">GTPase activation</keyword>
<dbReference type="CDD" id="cd04013">
    <property type="entry name" value="C2_SynGAP_like"/>
    <property type="match status" value="1"/>
</dbReference>
<dbReference type="PROSITE" id="PS50003">
    <property type="entry name" value="PH_DOMAIN"/>
    <property type="match status" value="2"/>
</dbReference>
<name>A0A674HKB8_TAEGU</name>
<dbReference type="Pfam" id="PF00168">
    <property type="entry name" value="C2"/>
    <property type="match status" value="1"/>
</dbReference>
<feature type="region of interest" description="Disordered" evidence="11">
    <location>
        <begin position="1048"/>
        <end position="1134"/>
    </location>
</feature>
<keyword evidence="10" id="KW-0175">Coiled coil</keyword>
<dbReference type="SMART" id="SM00239">
    <property type="entry name" value="C2"/>
    <property type="match status" value="1"/>
</dbReference>
<feature type="domain" description="PH" evidence="12">
    <location>
        <begin position="1831"/>
        <end position="1943"/>
    </location>
</feature>
<feature type="compositionally biased region" description="Basic and acidic residues" evidence="11">
    <location>
        <begin position="1099"/>
        <end position="1118"/>
    </location>
</feature>
<evidence type="ECO:0000313" key="16">
    <source>
        <dbReference type="Ensembl" id="ENSTGUP00000035087.1"/>
    </source>
</evidence>
<comment type="subcellular location">
    <subcellularLocation>
        <location evidence="1">Cell membrane</location>
    </subcellularLocation>
    <subcellularLocation>
        <location evidence="2">Cytoplasm</location>
    </subcellularLocation>
</comment>
<dbReference type="InterPro" id="IPR035892">
    <property type="entry name" value="C2_domain_sf"/>
</dbReference>
<dbReference type="InterPro" id="IPR023578">
    <property type="entry name" value="Ras_GEF_dom_sf"/>
</dbReference>
<dbReference type="InterPro" id="IPR057606">
    <property type="entry name" value="SynGAP1-like_PH"/>
</dbReference>
<dbReference type="Ensembl" id="ENSTGUT00000044102.1">
    <property type="protein sequence ID" value="ENSTGUP00000035087.1"/>
    <property type="gene ID" value="ENSTGUG00000017403.2"/>
</dbReference>
<feature type="compositionally biased region" description="Basic residues" evidence="11">
    <location>
        <begin position="318"/>
        <end position="329"/>
    </location>
</feature>
<dbReference type="FunFam" id="1.10.840.10:FF:000010">
    <property type="entry name" value="ras-specific guanine nucleotide-releasing factor RalGPS1 isoform X1"/>
    <property type="match status" value="1"/>
</dbReference>
<evidence type="ECO:0000256" key="9">
    <source>
        <dbReference type="PROSITE-ProRule" id="PRU00168"/>
    </source>
</evidence>
<protein>
    <submittedName>
        <fullName evidence="16">RAS protein activator like 2</fullName>
    </submittedName>
</protein>
<evidence type="ECO:0000313" key="17">
    <source>
        <dbReference type="Proteomes" id="UP000007754"/>
    </source>
</evidence>
<dbReference type="SMART" id="SM00233">
    <property type="entry name" value="PH"/>
    <property type="match status" value="2"/>
</dbReference>
<dbReference type="InterPro" id="IPR011993">
    <property type="entry name" value="PH-like_dom_sf"/>
</dbReference>
<dbReference type="SUPFAM" id="SSF48350">
    <property type="entry name" value="GTPase activation domain, GAP"/>
    <property type="match status" value="1"/>
</dbReference>
<dbReference type="FunFam" id="2.60.40.150:FF:000010">
    <property type="entry name" value="Ras GTPase-activating protein nGAP isoform 2"/>
    <property type="match status" value="1"/>
</dbReference>
<dbReference type="PANTHER" id="PTHR10194">
    <property type="entry name" value="RAS GTPASE-ACTIVATING PROTEINS"/>
    <property type="match status" value="1"/>
</dbReference>
<dbReference type="PROSITE" id="PS50018">
    <property type="entry name" value="RAS_GTPASE_ACTIV_2"/>
    <property type="match status" value="1"/>
</dbReference>
<dbReference type="GO" id="GO:0005085">
    <property type="term" value="F:guanyl-nucleotide exchange factor activity"/>
    <property type="evidence" value="ECO:0007669"/>
    <property type="project" value="UniProtKB-KW"/>
</dbReference>
<dbReference type="InterPro" id="IPR001849">
    <property type="entry name" value="PH_domain"/>
</dbReference>
<keyword evidence="7 9" id="KW-0344">Guanine-nucleotide releasing factor</keyword>
<dbReference type="FunFam" id="1.10.506.10:FF:000001">
    <property type="entry name" value="Ras GTPase-activating protein nGAP isoform 2"/>
    <property type="match status" value="1"/>
</dbReference>
<feature type="compositionally biased region" description="Polar residues" evidence="11">
    <location>
        <begin position="1048"/>
        <end position="1059"/>
    </location>
</feature>
<keyword evidence="6" id="KW-0597">Phosphoprotein</keyword>
<dbReference type="InterPro" id="IPR001936">
    <property type="entry name" value="RasGAP_dom"/>
</dbReference>
<feature type="compositionally biased region" description="Low complexity" evidence="11">
    <location>
        <begin position="89"/>
        <end position="102"/>
    </location>
</feature>
<dbReference type="Gene3D" id="2.30.29.30">
    <property type="entry name" value="Pleckstrin-homology domain (PH domain)/Phosphotyrosine-binding domain (PTB)"/>
    <property type="match status" value="1"/>
</dbReference>
<evidence type="ECO:0000256" key="10">
    <source>
        <dbReference type="SAM" id="Coils"/>
    </source>
</evidence>
<dbReference type="GO" id="GO:0005096">
    <property type="term" value="F:GTPase activator activity"/>
    <property type="evidence" value="ECO:0007669"/>
    <property type="project" value="UniProtKB-KW"/>
</dbReference>
<keyword evidence="17" id="KW-1185">Reference proteome</keyword>
<feature type="region of interest" description="Disordered" evidence="11">
    <location>
        <begin position="883"/>
        <end position="937"/>
    </location>
</feature>
<feature type="compositionally biased region" description="Low complexity" evidence="11">
    <location>
        <begin position="899"/>
        <end position="910"/>
    </location>
</feature>
<dbReference type="InParanoid" id="A0A674HKB8"/>
<evidence type="ECO:0000259" key="12">
    <source>
        <dbReference type="PROSITE" id="PS50003"/>
    </source>
</evidence>
<keyword evidence="8" id="KW-0472">Membrane</keyword>
<evidence type="ECO:0000256" key="3">
    <source>
        <dbReference type="ARBA" id="ARBA00022468"/>
    </source>
</evidence>
<dbReference type="SUPFAM" id="SSF50729">
    <property type="entry name" value="PH domain-like"/>
    <property type="match status" value="2"/>
</dbReference>
<keyword evidence="4" id="KW-1003">Cell membrane</keyword>
<dbReference type="InterPro" id="IPR039360">
    <property type="entry name" value="Ras_GTPase"/>
</dbReference>
<dbReference type="GeneTree" id="ENSGT00940000157702"/>
<dbReference type="PROSITE" id="PS50004">
    <property type="entry name" value="C2"/>
    <property type="match status" value="1"/>
</dbReference>
<feature type="compositionally biased region" description="Polar residues" evidence="11">
    <location>
        <begin position="1149"/>
        <end position="1165"/>
    </location>
</feature>
<dbReference type="Pfam" id="PF00617">
    <property type="entry name" value="RasGEF"/>
    <property type="match status" value="1"/>
</dbReference>
<dbReference type="SUPFAM" id="SSF49562">
    <property type="entry name" value="C2 domain (Calcium/lipid-binding domain, CaLB)"/>
    <property type="match status" value="1"/>
</dbReference>
<evidence type="ECO:0000256" key="2">
    <source>
        <dbReference type="ARBA" id="ARBA00004496"/>
    </source>
</evidence>
<dbReference type="InterPro" id="IPR021887">
    <property type="entry name" value="DAB2P_C"/>
</dbReference>
<dbReference type="PROSITE" id="PS00509">
    <property type="entry name" value="RAS_GTPASE_ACTIV_1"/>
    <property type="match status" value="1"/>
</dbReference>
<dbReference type="InterPro" id="IPR008936">
    <property type="entry name" value="Rho_GTPase_activation_prot"/>
</dbReference>
<reference evidence="16 17" key="1">
    <citation type="journal article" date="2010" name="Nature">
        <title>The genome of a songbird.</title>
        <authorList>
            <person name="Warren W.C."/>
            <person name="Clayton D.F."/>
            <person name="Ellegren H."/>
            <person name="Arnold A.P."/>
            <person name="Hillier L.W."/>
            <person name="Kunstner A."/>
            <person name="Searle S."/>
            <person name="White S."/>
            <person name="Vilella A.J."/>
            <person name="Fairley S."/>
            <person name="Heger A."/>
            <person name="Kong L."/>
            <person name="Ponting C.P."/>
            <person name="Jarvis E.D."/>
            <person name="Mello C.V."/>
            <person name="Minx P."/>
            <person name="Lovell P."/>
            <person name="Velho T.A."/>
            <person name="Ferris M."/>
            <person name="Balakrishnan C.N."/>
            <person name="Sinha S."/>
            <person name="Blatti C."/>
            <person name="London S.E."/>
            <person name="Li Y."/>
            <person name="Lin Y.C."/>
            <person name="George J."/>
            <person name="Sweedler J."/>
            <person name="Southey B."/>
            <person name="Gunaratne P."/>
            <person name="Watson M."/>
            <person name="Nam K."/>
            <person name="Backstrom N."/>
            <person name="Smeds L."/>
            <person name="Nabholz B."/>
            <person name="Itoh Y."/>
            <person name="Whitney O."/>
            <person name="Pfenning A.R."/>
            <person name="Howard J."/>
            <person name="Volker M."/>
            <person name="Skinner B.M."/>
            <person name="Griffin D.K."/>
            <person name="Ye L."/>
            <person name="McLaren W.M."/>
            <person name="Flicek P."/>
            <person name="Quesada V."/>
            <person name="Velasco G."/>
            <person name="Lopez-Otin C."/>
            <person name="Puente X.S."/>
            <person name="Olender T."/>
            <person name="Lancet D."/>
            <person name="Smit A.F."/>
            <person name="Hubley R."/>
            <person name="Konkel M.K."/>
            <person name="Walker J.A."/>
            <person name="Batzer M.A."/>
            <person name="Gu W."/>
            <person name="Pollock D.D."/>
            <person name="Chen L."/>
            <person name="Cheng Z."/>
            <person name="Eichler E.E."/>
            <person name="Stapley J."/>
            <person name="Slate J."/>
            <person name="Ekblom R."/>
            <person name="Birkhead T."/>
            <person name="Burke T."/>
            <person name="Burt D."/>
            <person name="Scharff C."/>
            <person name="Adam I."/>
            <person name="Richard H."/>
            <person name="Sultan M."/>
            <person name="Soldatov A."/>
            <person name="Lehrach H."/>
            <person name="Edwards S.V."/>
            <person name="Yang S.P."/>
            <person name="Li X."/>
            <person name="Graves T."/>
            <person name="Fulton L."/>
            <person name="Nelson J."/>
            <person name="Chinwalla A."/>
            <person name="Hou S."/>
            <person name="Mardis E.R."/>
            <person name="Wilson R.K."/>
        </authorList>
    </citation>
    <scope>NUCLEOTIDE SEQUENCE [LARGE SCALE GENOMIC DNA]</scope>
</reference>
<dbReference type="Pfam" id="PF25321">
    <property type="entry name" value="PH_RASGAP"/>
    <property type="match status" value="1"/>
</dbReference>
<keyword evidence="5" id="KW-0963">Cytoplasm</keyword>
<reference evidence="16" key="3">
    <citation type="submission" date="2025-09" db="UniProtKB">
        <authorList>
            <consortium name="Ensembl"/>
        </authorList>
    </citation>
    <scope>IDENTIFICATION</scope>
</reference>
<feature type="region of interest" description="Disordered" evidence="11">
    <location>
        <begin position="261"/>
        <end position="363"/>
    </location>
</feature>
<dbReference type="SMART" id="SM00323">
    <property type="entry name" value="RasGAP"/>
    <property type="match status" value="1"/>
</dbReference>
<accession>A0A674HKB8</accession>
<feature type="region of interest" description="Disordered" evidence="11">
    <location>
        <begin position="1658"/>
        <end position="1708"/>
    </location>
</feature>
<dbReference type="Pfam" id="PF00616">
    <property type="entry name" value="RasGAP"/>
    <property type="match status" value="1"/>
</dbReference>
<feature type="domain" description="C2" evidence="13">
    <location>
        <begin position="422"/>
        <end position="540"/>
    </location>
</feature>
<evidence type="ECO:0000256" key="11">
    <source>
        <dbReference type="SAM" id="MobiDB-lite"/>
    </source>
</evidence>
<dbReference type="CDD" id="cd13310">
    <property type="entry name" value="PH_RalGPS1_2"/>
    <property type="match status" value="1"/>
</dbReference>
<dbReference type="InterPro" id="IPR023152">
    <property type="entry name" value="RasGAP_CS"/>
</dbReference>
<gene>
    <name evidence="16" type="primary">RASAL2</name>
</gene>
<dbReference type="CDD" id="cd05136">
    <property type="entry name" value="RasGAP_DAB2IP"/>
    <property type="match status" value="1"/>
</dbReference>
<evidence type="ECO:0000256" key="6">
    <source>
        <dbReference type="ARBA" id="ARBA00022553"/>
    </source>
</evidence>
<feature type="coiled-coil region" evidence="10">
    <location>
        <begin position="1242"/>
        <end position="1315"/>
    </location>
</feature>
<dbReference type="InterPro" id="IPR001895">
    <property type="entry name" value="RASGEF_cat_dom"/>
</dbReference>
<evidence type="ECO:0000259" key="15">
    <source>
        <dbReference type="PROSITE" id="PS50018"/>
    </source>
</evidence>
<dbReference type="GO" id="GO:0005886">
    <property type="term" value="C:plasma membrane"/>
    <property type="evidence" value="ECO:0007669"/>
    <property type="project" value="UniProtKB-SubCell"/>
</dbReference>
<sequence length="1957" mass="219443">MSAFKKHHSLSPRTFRRTLSEQDAGMAALKDSHWYHRMKSKKLNKQLSFDSEKPLAAYRWQTHPWPLWRVNKRVSSSSLKAECNDPGLAKSSASMDATSADSLQEEPPEPPLLPRTRPLRVPFSRSLSEPEPQARSGNTQLFLQDPEQQGDFIRGIFSSLSSGFSKIMSRKGEPASKSITEGKTEDSQIVMSTDVKGPPTHRLSCGQSPYTEMTTWERKYCILTDSQLVLLNREKEVPTDGIPEPQDASRGRCLRRTVSVPSEGQFPEYPAEGAAQLEVPAERSPRRRSISGTSTSEKTNSMDVPNTSPFRVPGFFSRRLKGSIKRTKSQSKLDRNISFRLPSPSNSEDRPRELPKLKESRSHESLLNQASTIETLDFAAEEAVFVKPLHNSILGRDFCFEVTYSKGSKCFSCSSAAERDWWMENIRRLSQPMKDNCRRVENVLRLWIIEAKDLTPKKKYFCELCLDDTLFARTTSKAKADNIFWGEHFEFYSLPHIQSITVHIYKDVEKKKKKDKNNYIGLVNIPTASVSGRQFVEKWYPVSTPTANKGKSGGPSIRIKSRYQTITILPMEQYKEFGEYVTSNYALLCSVLEPVISVKNKEEVASALVHILQSTGRAKDFLTDLVMAEVDRCAEHDVLIFRENTLATKAIEEYLKLVGQKYLQDALGEFIKAVYESDENCEADPSRCSQSELADHQCNLKMCCELVFCKIINSYCVFPRELKEVFASWKQQCLNRGKQDISERLISASLFLRFLCPAIMSPSLFNLMQEYPDDQTSRTLTLIAKVIQNLANFAKFGIKEEYMAFMNEFLEHEWGGMQRFLRELSNPDTISNMPGYDGYIDLGKELSVLHSLLWEVVSQLDKATVAKLGPLPRILADITKSMTSPTPTQQQLKRFTEHSSSPSVAGSLSSGLQKITEDPSDGDINKMKSPTQENGDGHFRGKTLLLVQQASTQSMTCSDKDEKVSVLPNGRSISLMDLQDPHTAHGDTASMMHDVPLRLAGSQLSVTQVANIKQLWDAQSTPQSAPQVRRPLHPAWNQQGSLRPLSFQNPVYQLNNPSAPTAKASVDSSPENLSTASSRSRSNSEDFKPSGRSNSSLEDSAKRSSQSEDSARRPDKHVPVVLPRQNSSSQAQIRKMDQAVLGTRAKTLHTLTHSPSLRSTGSVSGASGALGTEPIQNGSRSRHQSSSSRESPVPKVRAIQRQQTQQVQSPVDSATLSPVERTAAWVFNNGQYEDTKKDMAQNLDEVKHAEKYEQEIAKLKERLRVSSRRLEEYERRLLVQEQQMQKLLTDYKSRLEDSEDRLRRQQEEKDSQMKSIISRLMAVEEELKKDHAEMQAVIDAKQKIIDAQEWLLGCLGDDPAAVNVGPKINGVGSMELMNGQSSGVNIAATASEKSSSSESLSDKGSAELKKSFDAVVFDVLKVTPEEYAGQITLMDVPVFKAIQPEELASCGWNKKEKYSSAPNAVAFTRRFNHVSFWVVREILHAQTLKIRAEVLSHYIKTAKKLYELNNLHALMAVVSGLQSAPIFRLTKTWALLSRKDKATFDKLEYVMSKEDNYKRLRDYISSLKMTPCIPYLGIYLSDLTYIDSAYPSTASILESEQRTNLMNNILRIISDLQQSCEYDIPMLPHVQKYLNSVQYIEELQKFVEDDNYKLSLKIEPGTSTPHSAASREDLVGSEVGASPQSGRKSVAAEGALVPPTPPSPRNLIPHGHRKCHSLGYNFIHKTNTAEFKSATFPNAGPRHLLDDSVMEPHVPSRGQAESSTLSSGISIGSSDGSELSEETSWPAFERNRLYHSLGPGTRVSRNGHRGHMKASSSLESEDLAVHLYPGAVTIQGVLRRKTLLKEGKKPTVASWTKYWVALCGTQLFYYAAKSLKATERKHFKSTPSKSVSVVGWMVMMADDPEHPDLFLLTDSEKGNSYKFQAGNRMNAMLWFKHLSAACQSNRQQVPANLMTFE</sequence>
<feature type="domain" description="Ras-GAP" evidence="15">
    <location>
        <begin position="600"/>
        <end position="792"/>
    </location>
</feature>
<dbReference type="SMART" id="SM00147">
    <property type="entry name" value="RasGEF"/>
    <property type="match status" value="1"/>
</dbReference>
<dbReference type="Gene3D" id="2.60.40.150">
    <property type="entry name" value="C2 domain"/>
    <property type="match status" value="1"/>
</dbReference>
<dbReference type="Pfam" id="PF00169">
    <property type="entry name" value="PH"/>
    <property type="match status" value="1"/>
</dbReference>
<evidence type="ECO:0000256" key="4">
    <source>
        <dbReference type="ARBA" id="ARBA00022475"/>
    </source>
</evidence>
<feature type="compositionally biased region" description="Low complexity" evidence="11">
    <location>
        <begin position="1761"/>
        <end position="1777"/>
    </location>
</feature>
<feature type="region of interest" description="Disordered" evidence="11">
    <location>
        <begin position="1149"/>
        <end position="1215"/>
    </location>
</feature>
<dbReference type="PROSITE" id="PS50009">
    <property type="entry name" value="RASGEF_CAT"/>
    <property type="match status" value="1"/>
</dbReference>
<evidence type="ECO:0000256" key="8">
    <source>
        <dbReference type="ARBA" id="ARBA00023136"/>
    </source>
</evidence>
<evidence type="ECO:0000256" key="5">
    <source>
        <dbReference type="ARBA" id="ARBA00022490"/>
    </source>
</evidence>
<evidence type="ECO:0000256" key="7">
    <source>
        <dbReference type="ARBA" id="ARBA00022658"/>
    </source>
</evidence>
<dbReference type="CDD" id="cd00155">
    <property type="entry name" value="RasGEF"/>
    <property type="match status" value="1"/>
</dbReference>
<organism evidence="16 17">
    <name type="scientific">Taeniopygia guttata</name>
    <name type="common">Zebra finch</name>
    <name type="synonym">Poephila guttata</name>
    <dbReference type="NCBI Taxonomy" id="59729"/>
    <lineage>
        <taxon>Eukaryota</taxon>
        <taxon>Metazoa</taxon>
        <taxon>Chordata</taxon>
        <taxon>Craniata</taxon>
        <taxon>Vertebrata</taxon>
        <taxon>Euteleostomi</taxon>
        <taxon>Archelosauria</taxon>
        <taxon>Archosauria</taxon>
        <taxon>Dinosauria</taxon>
        <taxon>Saurischia</taxon>
        <taxon>Theropoda</taxon>
        <taxon>Coelurosauria</taxon>
        <taxon>Aves</taxon>
        <taxon>Neognathae</taxon>
        <taxon>Neoaves</taxon>
        <taxon>Telluraves</taxon>
        <taxon>Australaves</taxon>
        <taxon>Passeriformes</taxon>
        <taxon>Passeroidea</taxon>
        <taxon>Estrildidae</taxon>
        <taxon>Estrildinae</taxon>
        <taxon>Taeniopygia</taxon>
    </lineage>
</organism>
<reference evidence="16" key="2">
    <citation type="submission" date="2025-08" db="UniProtKB">
        <authorList>
            <consortium name="Ensembl"/>
        </authorList>
    </citation>
    <scope>IDENTIFICATION</scope>
</reference>
<evidence type="ECO:0000259" key="14">
    <source>
        <dbReference type="PROSITE" id="PS50009"/>
    </source>
</evidence>
<dbReference type="GO" id="GO:0007264">
    <property type="term" value="P:small GTPase-mediated signal transduction"/>
    <property type="evidence" value="ECO:0007669"/>
    <property type="project" value="InterPro"/>
</dbReference>
<feature type="region of interest" description="Disordered" evidence="11">
    <location>
        <begin position="1752"/>
        <end position="1780"/>
    </location>
</feature>
<dbReference type="Proteomes" id="UP000007754">
    <property type="component" value="Chromosome 8"/>
</dbReference>
<dbReference type="InterPro" id="IPR000008">
    <property type="entry name" value="C2_dom"/>
</dbReference>